<keyword evidence="4 5" id="KW-0408">Iron</keyword>
<feature type="binding site" evidence="5">
    <location>
        <position position="111"/>
    </location>
    <ligand>
        <name>Fe cation</name>
        <dbReference type="ChEBI" id="CHEBI:24875"/>
        <label>1</label>
    </ligand>
</feature>
<comment type="caution">
    <text evidence="8">The sequence shown here is derived from an EMBL/GenBank/DDBJ whole genome shotgun (WGS) entry which is preliminary data.</text>
</comment>
<dbReference type="GO" id="GO:0008198">
    <property type="term" value="F:ferrous iron binding"/>
    <property type="evidence" value="ECO:0007669"/>
    <property type="project" value="TreeGrafter"/>
</dbReference>
<keyword evidence="3" id="KW-0560">Oxidoreductase</keyword>
<reference evidence="8 9" key="1">
    <citation type="journal article" date="2011" name="Stand. Genomic Sci.">
        <title>High quality draft genome sequence of Segniliparus rugosus CDC 945(T)= (ATCC BAA-974(T)).</title>
        <authorList>
            <person name="Earl A.M."/>
            <person name="Desjardins C.A."/>
            <person name="Fitzgerald M.G."/>
            <person name="Arachchi H.M."/>
            <person name="Zeng Q."/>
            <person name="Mehta T."/>
            <person name="Griggs A."/>
            <person name="Birren B.W."/>
            <person name="Toney N.C."/>
            <person name="Carr J."/>
            <person name="Posey J."/>
            <person name="Butler W.R."/>
        </authorList>
    </citation>
    <scope>NUCLEOTIDE SEQUENCE [LARGE SCALE GENOMIC DNA]</scope>
    <source>
        <strain evidence="9">ATCC BAA-974 / DSM 45345 / CCUG 50838 / CIP 108380 / JCM 13579 / CDC 945</strain>
    </source>
</reference>
<evidence type="ECO:0000256" key="5">
    <source>
        <dbReference type="PIRSR" id="PIRSR601519-1"/>
    </source>
</evidence>
<dbReference type="InterPro" id="IPR008331">
    <property type="entry name" value="Ferritin_DPS_dom"/>
</dbReference>
<dbReference type="Gene3D" id="1.20.1260.10">
    <property type="match status" value="1"/>
</dbReference>
<feature type="binding site" evidence="5">
    <location>
        <position position="67"/>
    </location>
    <ligand>
        <name>Fe cation</name>
        <dbReference type="ChEBI" id="CHEBI:24875"/>
        <label>1</label>
    </ligand>
</feature>
<dbReference type="GO" id="GO:0008199">
    <property type="term" value="F:ferric iron binding"/>
    <property type="evidence" value="ECO:0007669"/>
    <property type="project" value="InterPro"/>
</dbReference>
<keyword evidence="9" id="KW-1185">Reference proteome</keyword>
<dbReference type="EMBL" id="ACZI02000001">
    <property type="protein sequence ID" value="EFV11814.2"/>
    <property type="molecule type" value="Genomic_DNA"/>
</dbReference>
<dbReference type="GO" id="GO:0006826">
    <property type="term" value="P:iron ion transport"/>
    <property type="evidence" value="ECO:0007669"/>
    <property type="project" value="InterPro"/>
</dbReference>
<keyword evidence="1 6" id="KW-0409">Iron storage</keyword>
<dbReference type="SUPFAM" id="SSF47240">
    <property type="entry name" value="Ferritin-like"/>
    <property type="match status" value="1"/>
</dbReference>
<dbReference type="GO" id="GO:0006879">
    <property type="term" value="P:intracellular iron ion homeostasis"/>
    <property type="evidence" value="ECO:0007669"/>
    <property type="project" value="UniProtKB-KW"/>
</dbReference>
<sequence length="193" mass="22184">MTNALTCAKVAFMSEHDTSRSKFNALLNEQIHNEFTSSHQYVAIAVYYDDLDLPQLAKFFYRQALEERNHALASAKYLIDRDVHVELGGVPAVKSDFENFLEPIELLLATEKEVTEQWDRLFRTARDEHDSLGEQFTHWFLKEQVEEVATATTLLRIAKRAKDNWFDVEEWVARELSDLGRSDDHPPVAGGAL</sequence>
<feature type="domain" description="Ferritin-like diiron" evidence="7">
    <location>
        <begin position="17"/>
        <end position="162"/>
    </location>
</feature>
<dbReference type="InterPro" id="IPR012347">
    <property type="entry name" value="Ferritin-like"/>
</dbReference>
<keyword evidence="2 5" id="KW-0479">Metal-binding</keyword>
<dbReference type="Pfam" id="PF00210">
    <property type="entry name" value="Ferritin"/>
    <property type="match status" value="1"/>
</dbReference>
<evidence type="ECO:0000256" key="4">
    <source>
        <dbReference type="ARBA" id="ARBA00023004"/>
    </source>
</evidence>
<evidence type="ECO:0000256" key="2">
    <source>
        <dbReference type="ARBA" id="ARBA00022723"/>
    </source>
</evidence>
<dbReference type="STRING" id="679197.HMPREF9336_03300"/>
<dbReference type="GO" id="GO:0005829">
    <property type="term" value="C:cytosol"/>
    <property type="evidence" value="ECO:0007669"/>
    <property type="project" value="TreeGrafter"/>
</dbReference>
<protein>
    <recommendedName>
        <fullName evidence="6">Ferritin</fullName>
    </recommendedName>
</protein>
<dbReference type="GO" id="GO:0004322">
    <property type="term" value="F:ferroxidase activity"/>
    <property type="evidence" value="ECO:0007669"/>
    <property type="project" value="TreeGrafter"/>
</dbReference>
<dbReference type="PROSITE" id="PS50905">
    <property type="entry name" value="FERRITIN_LIKE"/>
    <property type="match status" value="1"/>
</dbReference>
<evidence type="ECO:0000256" key="3">
    <source>
        <dbReference type="ARBA" id="ARBA00023002"/>
    </source>
</evidence>
<gene>
    <name evidence="8" type="ORF">HMPREF9336_03300</name>
</gene>
<evidence type="ECO:0000256" key="1">
    <source>
        <dbReference type="ARBA" id="ARBA00022434"/>
    </source>
</evidence>
<evidence type="ECO:0000313" key="9">
    <source>
        <dbReference type="Proteomes" id="UP000004816"/>
    </source>
</evidence>
<dbReference type="InterPro" id="IPR001519">
    <property type="entry name" value="Ferritin"/>
</dbReference>
<dbReference type="InterPro" id="IPR009078">
    <property type="entry name" value="Ferritin-like_SF"/>
</dbReference>
<dbReference type="PANTHER" id="PTHR11431:SF127">
    <property type="entry name" value="BACTERIAL NON-HEME FERRITIN"/>
    <property type="match status" value="1"/>
</dbReference>
<feature type="binding site" evidence="5">
    <location>
        <position position="70"/>
    </location>
    <ligand>
        <name>Fe cation</name>
        <dbReference type="ChEBI" id="CHEBI:24875"/>
        <label>1</label>
    </ligand>
</feature>
<dbReference type="CDD" id="cd01055">
    <property type="entry name" value="Nonheme_Ferritin"/>
    <property type="match status" value="1"/>
</dbReference>
<evidence type="ECO:0000259" key="7">
    <source>
        <dbReference type="PROSITE" id="PS50905"/>
    </source>
</evidence>
<dbReference type="eggNOG" id="COG1528">
    <property type="taxonomic scope" value="Bacteria"/>
</dbReference>
<dbReference type="AlphaFoldDB" id="E5XUX8"/>
<accession>E5XUX8</accession>
<feature type="binding site" evidence="5">
    <location>
        <position position="34"/>
    </location>
    <ligand>
        <name>Fe cation</name>
        <dbReference type="ChEBI" id="CHEBI:24875"/>
        <label>1</label>
    </ligand>
</feature>
<dbReference type="PANTHER" id="PTHR11431">
    <property type="entry name" value="FERRITIN"/>
    <property type="match status" value="1"/>
</dbReference>
<feature type="binding site" evidence="5">
    <location>
        <position position="144"/>
    </location>
    <ligand>
        <name>Fe cation</name>
        <dbReference type="ChEBI" id="CHEBI:24875"/>
        <label>1</label>
    </ligand>
</feature>
<dbReference type="HOGENOM" id="CLU_065681_1_1_11"/>
<dbReference type="InterPro" id="IPR009040">
    <property type="entry name" value="Ferritin-like_diiron"/>
</dbReference>
<evidence type="ECO:0000256" key="6">
    <source>
        <dbReference type="RuleBase" id="RU361145"/>
    </source>
</evidence>
<dbReference type="InterPro" id="IPR041719">
    <property type="entry name" value="Ferritin_prok"/>
</dbReference>
<dbReference type="Proteomes" id="UP000004816">
    <property type="component" value="Unassembled WGS sequence"/>
</dbReference>
<evidence type="ECO:0000313" key="8">
    <source>
        <dbReference type="EMBL" id="EFV11814.2"/>
    </source>
</evidence>
<name>E5XUX8_SEGRC</name>
<organism evidence="8 9">
    <name type="scientific">Segniliparus rugosus (strain ATCC BAA-974 / DSM 45345 / CCUG 50838 / CIP 108380 / JCM 13579 / CDC 945)</name>
    <dbReference type="NCBI Taxonomy" id="679197"/>
    <lineage>
        <taxon>Bacteria</taxon>
        <taxon>Bacillati</taxon>
        <taxon>Actinomycetota</taxon>
        <taxon>Actinomycetes</taxon>
        <taxon>Mycobacteriales</taxon>
        <taxon>Segniliparaceae</taxon>
        <taxon>Segniliparus</taxon>
    </lineage>
</organism>
<proteinExistence type="predicted"/>